<comment type="caution">
    <text evidence="6">The sequence shown here is derived from an EMBL/GenBank/DDBJ whole genome shotgun (WGS) entry which is preliminary data.</text>
</comment>
<feature type="domain" description="FHA" evidence="3">
    <location>
        <begin position="839"/>
        <end position="902"/>
    </location>
</feature>
<dbReference type="GO" id="GO:0006457">
    <property type="term" value="P:protein folding"/>
    <property type="evidence" value="ECO:0007669"/>
    <property type="project" value="InterPro"/>
</dbReference>
<dbReference type="PROSITE" id="PS50072">
    <property type="entry name" value="CSA_PPIASE_2"/>
    <property type="match status" value="1"/>
</dbReference>
<dbReference type="InterPro" id="IPR011992">
    <property type="entry name" value="EF-hand-dom_pair"/>
</dbReference>
<evidence type="ECO:0000256" key="1">
    <source>
        <dbReference type="ARBA" id="ARBA00000971"/>
    </source>
</evidence>
<dbReference type="GO" id="GO:0005509">
    <property type="term" value="F:calcium ion binding"/>
    <property type="evidence" value="ECO:0007669"/>
    <property type="project" value="InterPro"/>
</dbReference>
<feature type="compositionally biased region" description="Polar residues" evidence="2">
    <location>
        <begin position="958"/>
        <end position="968"/>
    </location>
</feature>
<dbReference type="AlphaFoldDB" id="A0A7J6L3C6"/>
<accession>A0A7J6L3C6</accession>
<dbReference type="PROSITE" id="PS50222">
    <property type="entry name" value="EF_HAND_2"/>
    <property type="match status" value="2"/>
</dbReference>
<dbReference type="PROSITE" id="PS50006">
    <property type="entry name" value="FHA_DOMAIN"/>
    <property type="match status" value="1"/>
</dbReference>
<name>A0A7J6L3C6_PEROL</name>
<feature type="region of interest" description="Disordered" evidence="2">
    <location>
        <begin position="703"/>
        <end position="785"/>
    </location>
</feature>
<dbReference type="EMBL" id="JABAHT010000562">
    <property type="protein sequence ID" value="KAF4654103.1"/>
    <property type="molecule type" value="Genomic_DNA"/>
</dbReference>
<feature type="domain" description="PPIase cyclophilin-type" evidence="4">
    <location>
        <begin position="562"/>
        <end position="694"/>
    </location>
</feature>
<feature type="compositionally biased region" description="Polar residues" evidence="2">
    <location>
        <begin position="306"/>
        <end position="324"/>
    </location>
</feature>
<dbReference type="Proteomes" id="UP000570595">
    <property type="component" value="Unassembled WGS sequence"/>
</dbReference>
<feature type="domain" description="EF-hand" evidence="5">
    <location>
        <begin position="239"/>
        <end position="274"/>
    </location>
</feature>
<dbReference type="OrthoDB" id="271386at2759"/>
<feature type="domain" description="EF-hand" evidence="5">
    <location>
        <begin position="373"/>
        <end position="401"/>
    </location>
</feature>
<organism evidence="6 7">
    <name type="scientific">Perkinsus olseni</name>
    <name type="common">Perkinsus atlanticus</name>
    <dbReference type="NCBI Taxonomy" id="32597"/>
    <lineage>
        <taxon>Eukaryota</taxon>
        <taxon>Sar</taxon>
        <taxon>Alveolata</taxon>
        <taxon>Perkinsozoa</taxon>
        <taxon>Perkinsea</taxon>
        <taxon>Perkinsida</taxon>
        <taxon>Perkinsidae</taxon>
        <taxon>Perkinsus</taxon>
    </lineage>
</organism>
<dbReference type="SMART" id="SM00054">
    <property type="entry name" value="EFh"/>
    <property type="match status" value="3"/>
</dbReference>
<evidence type="ECO:0000259" key="3">
    <source>
        <dbReference type="PROSITE" id="PS50006"/>
    </source>
</evidence>
<proteinExistence type="predicted"/>
<feature type="region of interest" description="Disordered" evidence="2">
    <location>
        <begin position="934"/>
        <end position="968"/>
    </location>
</feature>
<protein>
    <submittedName>
        <fullName evidence="6">Cyclin-dependent kinases regulatory subunit 2</fullName>
    </submittedName>
</protein>
<dbReference type="SUPFAM" id="SSF47473">
    <property type="entry name" value="EF-hand"/>
    <property type="match status" value="2"/>
</dbReference>
<dbReference type="InterPro" id="IPR008984">
    <property type="entry name" value="SMAD_FHA_dom_sf"/>
</dbReference>
<dbReference type="Pfam" id="PF00160">
    <property type="entry name" value="Pro_isomerase"/>
    <property type="match status" value="1"/>
</dbReference>
<evidence type="ECO:0000313" key="7">
    <source>
        <dbReference type="Proteomes" id="UP000570595"/>
    </source>
</evidence>
<feature type="region of interest" description="Disordered" evidence="2">
    <location>
        <begin position="306"/>
        <end position="332"/>
    </location>
</feature>
<feature type="compositionally biased region" description="Low complexity" evidence="2">
    <location>
        <begin position="28"/>
        <end position="54"/>
    </location>
</feature>
<dbReference type="PANTHER" id="PTHR45625:SF2">
    <property type="entry name" value="PEPTIDYL-PROLYL CIS-TRANS ISOMERASE-LIKE 3"/>
    <property type="match status" value="1"/>
</dbReference>
<dbReference type="Gene3D" id="1.10.238.10">
    <property type="entry name" value="EF-hand"/>
    <property type="match status" value="2"/>
</dbReference>
<dbReference type="SUPFAM" id="SSF50891">
    <property type="entry name" value="Cyclophilin-like"/>
    <property type="match status" value="1"/>
</dbReference>
<dbReference type="GO" id="GO:0071013">
    <property type="term" value="C:catalytic step 2 spliceosome"/>
    <property type="evidence" value="ECO:0007669"/>
    <property type="project" value="TreeGrafter"/>
</dbReference>
<evidence type="ECO:0000259" key="4">
    <source>
        <dbReference type="PROSITE" id="PS50072"/>
    </source>
</evidence>
<evidence type="ECO:0000259" key="5">
    <source>
        <dbReference type="PROSITE" id="PS50222"/>
    </source>
</evidence>
<dbReference type="Pfam" id="PF00498">
    <property type="entry name" value="FHA"/>
    <property type="match status" value="1"/>
</dbReference>
<evidence type="ECO:0000256" key="2">
    <source>
        <dbReference type="SAM" id="MobiDB-lite"/>
    </source>
</evidence>
<dbReference type="InterPro" id="IPR029000">
    <property type="entry name" value="Cyclophilin-like_dom_sf"/>
</dbReference>
<dbReference type="GO" id="GO:0003755">
    <property type="term" value="F:peptidyl-prolyl cis-trans isomerase activity"/>
    <property type="evidence" value="ECO:0007669"/>
    <property type="project" value="UniProtKB-EC"/>
</dbReference>
<dbReference type="Gene3D" id="2.40.100.10">
    <property type="entry name" value="Cyclophilin-like"/>
    <property type="match status" value="1"/>
</dbReference>
<gene>
    <name evidence="6" type="primary">CKS2</name>
    <name evidence="6" type="ORF">FOZ61_008477</name>
</gene>
<dbReference type="InterPro" id="IPR002130">
    <property type="entry name" value="Cyclophilin-type_PPIase_dom"/>
</dbReference>
<feature type="compositionally biased region" description="Basic and acidic residues" evidence="2">
    <location>
        <begin position="708"/>
        <end position="778"/>
    </location>
</feature>
<dbReference type="PROSITE" id="PS00170">
    <property type="entry name" value="CSA_PPIASE_1"/>
    <property type="match status" value="1"/>
</dbReference>
<dbReference type="InterPro" id="IPR044666">
    <property type="entry name" value="Cyclophilin_A-like"/>
</dbReference>
<feature type="compositionally biased region" description="Basic and acidic residues" evidence="2">
    <location>
        <begin position="1"/>
        <end position="10"/>
    </location>
</feature>
<reference evidence="6 7" key="1">
    <citation type="submission" date="2020-04" db="EMBL/GenBank/DDBJ databases">
        <title>Perkinsus olseni comparative genomics.</title>
        <authorList>
            <person name="Bogema D.R."/>
        </authorList>
    </citation>
    <scope>NUCLEOTIDE SEQUENCE [LARGE SCALE GENOMIC DNA]</scope>
    <source>
        <strain evidence="6">ATCC PRA-179</strain>
    </source>
</reference>
<sequence>MKGKSDGKSDDFDEISSTDKSEQQQYTSSSRRVASRSMASSRGGSPSRRGMGVPTTGQIMKYLACVADREVQIDIFREMLCSSPDFDPYKLFAHLDTDAKGSIDSTDLWEFVQRNDPTDYFPISASNGIIGHYDHSALGQLNYRDFLRLILPWRSSAAIEKSLSRGGGSDYLSNETVRCFSRILTKEAEYMPELNTRKEYLLARSDFSISEAFNHLDSFLNLGFLNVSSIRQAFLRSGVKCPDCEACIARMDRDGDSKVTYAEFRDHFVVAGVSSPASNRSGRINLASRSVEMKSIWRGLEESRKSFGSPTARSFSGDTTTSSRRSVRKKGGDFTTPQMLYTLRSVRDLGRRDNKIDRARNDFASAFHGSFGNLWSEFDTDGKGFVNARDLSQALAHIGFGMSIADCRVVLNYYNPNEGTLNFTEFAEMVLPTAVEARKAAVIREKFGMENPEGLPDVCLLERFSGPIEKLFAALFEEASAAQELIVNEDSLRIGFSELDTLGTGVIDTSVLLSALDKNGLQASLAEQAAIADNNNLKFTHLIWFGFPLFWAHRAYHSFLNVPNASKNFLALAASGYYDGSKFHRLMPGFMVQGGDPTGTGKGGENWEGGKQADEFVSSVKHDRRGILSFANNGPNTIGSQFFITFGRQPHLNGVYTVFGRLIDGMDTLMKIEQVPVGKKHRPTQDIVIEEIVIHANPIADQEAGASYERRPRSYGDDERRSRRREEDDDRDYYRRRGSSDRRGGRGWKEEEVEEKKDSLRGTKREKSEEKEEKEVKPNFEVSGLLAEEQNSKNGIALMFSQPADAAMPTDAWRLYENRDEAQNGDGDKILHIHRKSCYLFGKDRRLTDCNDEAPLCFIPIDHPTCSRQHAVIQFRLVGDVTKPYLLDLGGKNGTFVNEKRVPAAKYYELREGDLIKFAHSSKSYVLLSAGPLKSKEDKKEADEDGEIDFDVLEDSPQLETSRGTMLG</sequence>
<comment type="catalytic activity">
    <reaction evidence="1">
        <text>[protein]-peptidylproline (omega=180) = [protein]-peptidylproline (omega=0)</text>
        <dbReference type="Rhea" id="RHEA:16237"/>
        <dbReference type="Rhea" id="RHEA-COMP:10747"/>
        <dbReference type="Rhea" id="RHEA-COMP:10748"/>
        <dbReference type="ChEBI" id="CHEBI:83833"/>
        <dbReference type="ChEBI" id="CHEBI:83834"/>
        <dbReference type="EC" id="5.2.1.8"/>
    </reaction>
</comment>
<evidence type="ECO:0000313" key="6">
    <source>
        <dbReference type="EMBL" id="KAF4654103.1"/>
    </source>
</evidence>
<dbReference type="PRINTS" id="PR00153">
    <property type="entry name" value="CSAPPISMRASE"/>
</dbReference>
<dbReference type="PANTHER" id="PTHR45625">
    <property type="entry name" value="PEPTIDYL-PROLYL CIS-TRANS ISOMERASE-RELATED"/>
    <property type="match status" value="1"/>
</dbReference>
<feature type="region of interest" description="Disordered" evidence="2">
    <location>
        <begin position="1"/>
        <end position="54"/>
    </location>
</feature>
<dbReference type="InterPro" id="IPR020892">
    <property type="entry name" value="Cyclophilin-type_PPIase_CS"/>
</dbReference>
<feature type="compositionally biased region" description="Acidic residues" evidence="2">
    <location>
        <begin position="943"/>
        <end position="954"/>
    </location>
</feature>
<dbReference type="SUPFAM" id="SSF49879">
    <property type="entry name" value="SMAD/FHA domain"/>
    <property type="match status" value="1"/>
</dbReference>
<dbReference type="InterPro" id="IPR000253">
    <property type="entry name" value="FHA_dom"/>
</dbReference>
<dbReference type="Gene3D" id="2.60.200.20">
    <property type="match status" value="1"/>
</dbReference>
<dbReference type="InterPro" id="IPR002048">
    <property type="entry name" value="EF_hand_dom"/>
</dbReference>
<dbReference type="SMART" id="SM00240">
    <property type="entry name" value="FHA"/>
    <property type="match status" value="1"/>
</dbReference>